<proteinExistence type="inferred from homology"/>
<name>A0A558ADZ4_9PSEU</name>
<keyword evidence="4" id="KW-0106">Calcium</keyword>
<protein>
    <submittedName>
        <fullName evidence="6">Archease</fullName>
    </submittedName>
</protein>
<accession>A0A558ADZ4</accession>
<dbReference type="Pfam" id="PF01951">
    <property type="entry name" value="Archease"/>
    <property type="match status" value="1"/>
</dbReference>
<dbReference type="EMBL" id="VJWX01000577">
    <property type="protein sequence ID" value="TVT22481.1"/>
    <property type="molecule type" value="Genomic_DNA"/>
</dbReference>
<dbReference type="InterPro" id="IPR036820">
    <property type="entry name" value="Archease_dom_sf"/>
</dbReference>
<evidence type="ECO:0000256" key="4">
    <source>
        <dbReference type="ARBA" id="ARBA00022837"/>
    </source>
</evidence>
<keyword evidence="7" id="KW-1185">Reference proteome</keyword>
<reference evidence="6 7" key="2">
    <citation type="submission" date="2019-08" db="EMBL/GenBank/DDBJ databases">
        <title>Amycolatopsis acidicola sp. nov., isolated from peat swamp forest soil.</title>
        <authorList>
            <person name="Srisuk N."/>
        </authorList>
    </citation>
    <scope>NUCLEOTIDE SEQUENCE [LARGE SCALE GENOMIC DNA]</scope>
    <source>
        <strain evidence="6 7">TBRC 6029</strain>
    </source>
</reference>
<keyword evidence="2" id="KW-0819">tRNA processing</keyword>
<feature type="domain" description="Archease" evidence="5">
    <location>
        <begin position="6"/>
        <end position="137"/>
    </location>
</feature>
<evidence type="ECO:0000256" key="2">
    <source>
        <dbReference type="ARBA" id="ARBA00022694"/>
    </source>
</evidence>
<evidence type="ECO:0000259" key="5">
    <source>
        <dbReference type="Pfam" id="PF01951"/>
    </source>
</evidence>
<gene>
    <name evidence="6" type="ORF">FNH05_33470</name>
</gene>
<organism evidence="6 7">
    <name type="scientific">Amycolatopsis rhizosphaerae</name>
    <dbReference type="NCBI Taxonomy" id="2053003"/>
    <lineage>
        <taxon>Bacteria</taxon>
        <taxon>Bacillati</taxon>
        <taxon>Actinomycetota</taxon>
        <taxon>Actinomycetes</taxon>
        <taxon>Pseudonocardiales</taxon>
        <taxon>Pseudonocardiaceae</taxon>
        <taxon>Amycolatopsis</taxon>
    </lineage>
</organism>
<evidence type="ECO:0000256" key="3">
    <source>
        <dbReference type="ARBA" id="ARBA00022723"/>
    </source>
</evidence>
<dbReference type="Gene3D" id="3.55.10.10">
    <property type="entry name" value="Archease domain"/>
    <property type="match status" value="1"/>
</dbReference>
<evidence type="ECO:0000313" key="6">
    <source>
        <dbReference type="EMBL" id="TVT22481.1"/>
    </source>
</evidence>
<dbReference type="RefSeq" id="WP_144592857.1">
    <property type="nucleotide sequence ID" value="NZ_VJWX01000577.1"/>
</dbReference>
<dbReference type="OrthoDB" id="3827441at2"/>
<dbReference type="SUPFAM" id="SSF69819">
    <property type="entry name" value="MTH1598-like"/>
    <property type="match status" value="1"/>
</dbReference>
<dbReference type="AlphaFoldDB" id="A0A558ADZ4"/>
<dbReference type="GO" id="GO:0008033">
    <property type="term" value="P:tRNA processing"/>
    <property type="evidence" value="ECO:0007669"/>
    <property type="project" value="UniProtKB-KW"/>
</dbReference>
<evidence type="ECO:0000256" key="1">
    <source>
        <dbReference type="ARBA" id="ARBA00007963"/>
    </source>
</evidence>
<keyword evidence="3" id="KW-0479">Metal-binding</keyword>
<sequence length="138" mass="14978">MTAGHRTFPRTAALEIEAWGPTREDCLAEAALALVESFAVVTGRAHTRTISADLLVATGEEALIALLDEIIYRLDTEDVLPVGVRVLWSDTGIEARLAVVDRREAEITGPAPKAVAWHGLRFAEDEAGTWRCLATIDL</sequence>
<dbReference type="Proteomes" id="UP000320011">
    <property type="component" value="Unassembled WGS sequence"/>
</dbReference>
<dbReference type="GO" id="GO:0046872">
    <property type="term" value="F:metal ion binding"/>
    <property type="evidence" value="ECO:0007669"/>
    <property type="project" value="UniProtKB-KW"/>
</dbReference>
<dbReference type="InterPro" id="IPR023572">
    <property type="entry name" value="Archease_dom"/>
</dbReference>
<comment type="similarity">
    <text evidence="1">Belongs to the archease family.</text>
</comment>
<reference evidence="6 7" key="1">
    <citation type="submission" date="2019-07" db="EMBL/GenBank/DDBJ databases">
        <authorList>
            <person name="Duangmal K."/>
            <person name="Teo W.F.A."/>
        </authorList>
    </citation>
    <scope>NUCLEOTIDE SEQUENCE [LARGE SCALE GENOMIC DNA]</scope>
    <source>
        <strain evidence="6 7">TBRC 6029</strain>
    </source>
</reference>
<comment type="caution">
    <text evidence="6">The sequence shown here is derived from an EMBL/GenBank/DDBJ whole genome shotgun (WGS) entry which is preliminary data.</text>
</comment>
<evidence type="ECO:0000313" key="7">
    <source>
        <dbReference type="Proteomes" id="UP000320011"/>
    </source>
</evidence>